<evidence type="ECO:0000313" key="2">
    <source>
        <dbReference type="EMBL" id="KAI9563022.1"/>
    </source>
</evidence>
<keyword evidence="1" id="KW-0732">Signal</keyword>
<proteinExistence type="predicted"/>
<dbReference type="AlphaFoldDB" id="A0AAD5KYW9"/>
<evidence type="ECO:0000313" key="3">
    <source>
        <dbReference type="Proteomes" id="UP000820818"/>
    </source>
</evidence>
<gene>
    <name evidence="2" type="ORF">GHT06_010479</name>
</gene>
<accession>A0AAD5KYW9</accession>
<dbReference type="EMBL" id="WJBH02000002">
    <property type="protein sequence ID" value="KAI9563022.1"/>
    <property type="molecule type" value="Genomic_DNA"/>
</dbReference>
<dbReference type="Proteomes" id="UP000820818">
    <property type="component" value="Linkage Group LG2"/>
</dbReference>
<keyword evidence="3" id="KW-1185">Reference proteome</keyword>
<feature type="signal peptide" evidence="1">
    <location>
        <begin position="1"/>
        <end position="20"/>
    </location>
</feature>
<sequence length="116" mass="13027">MTLSALHLLLLLLAPMIISARPAEPMPSTPRDARQLLAPVPYVPWAQPAAIPDYRYGYNPLVTRNGAVPLDDLESRFGLALLLLLMGGIDDRFTLNRPPVFRPLNNRPRLEFIPQF</sequence>
<feature type="chain" id="PRO_5041915691" evidence="1">
    <location>
        <begin position="21"/>
        <end position="116"/>
    </location>
</feature>
<protein>
    <submittedName>
        <fullName evidence="2">Uncharacterized protein</fullName>
    </submittedName>
</protein>
<evidence type="ECO:0000256" key="1">
    <source>
        <dbReference type="SAM" id="SignalP"/>
    </source>
</evidence>
<organism evidence="2 3">
    <name type="scientific">Daphnia sinensis</name>
    <dbReference type="NCBI Taxonomy" id="1820382"/>
    <lineage>
        <taxon>Eukaryota</taxon>
        <taxon>Metazoa</taxon>
        <taxon>Ecdysozoa</taxon>
        <taxon>Arthropoda</taxon>
        <taxon>Crustacea</taxon>
        <taxon>Branchiopoda</taxon>
        <taxon>Diplostraca</taxon>
        <taxon>Cladocera</taxon>
        <taxon>Anomopoda</taxon>
        <taxon>Daphniidae</taxon>
        <taxon>Daphnia</taxon>
        <taxon>Daphnia similis group</taxon>
    </lineage>
</organism>
<name>A0AAD5KYW9_9CRUS</name>
<comment type="caution">
    <text evidence="2">The sequence shown here is derived from an EMBL/GenBank/DDBJ whole genome shotgun (WGS) entry which is preliminary data.</text>
</comment>
<reference evidence="2 3" key="1">
    <citation type="submission" date="2022-05" db="EMBL/GenBank/DDBJ databases">
        <title>A multi-omics perspective on studying reproductive biology in Daphnia sinensis.</title>
        <authorList>
            <person name="Jia J."/>
        </authorList>
    </citation>
    <scope>NUCLEOTIDE SEQUENCE [LARGE SCALE GENOMIC DNA]</scope>
    <source>
        <strain evidence="2 3">WSL</strain>
    </source>
</reference>